<dbReference type="EMBL" id="JADGKB010000002">
    <property type="protein sequence ID" value="KAJ3262220.1"/>
    <property type="molecule type" value="Genomic_DNA"/>
</dbReference>
<sequence length="271" mass="31486">MSSSHDPDDATYWRAQSIILKRQLLDQNQKILELQKQIQDQENNSPIPPDLNTLLNGLYLSISNEMPFEARLNYNGDKLLDYMNCLAQDFQRPVVVTTEQLNSLRIAWNHSCGLIQFKDITIITDRIAITLKAIDYQLERADNSLIHLRTLEMLIYELFYNWKIKLLNESDFPTLKKYLKTVPINLKPRILKKSAQIVHNIAARVSFKLDRAVTIENQIVEPEKLSVDLKEVGVQSEEVIAEVTSYREESLKDIRLRQYSEALQELASRLE</sequence>
<evidence type="ECO:0000313" key="1">
    <source>
        <dbReference type="EMBL" id="KAJ3262220.1"/>
    </source>
</evidence>
<protein>
    <submittedName>
        <fullName evidence="1">Uncharacterized protein</fullName>
    </submittedName>
</protein>
<proteinExistence type="predicted"/>
<dbReference type="Proteomes" id="UP001210925">
    <property type="component" value="Unassembled WGS sequence"/>
</dbReference>
<organism evidence="1 2">
    <name type="scientific">Boothiomyces macroporosus</name>
    <dbReference type="NCBI Taxonomy" id="261099"/>
    <lineage>
        <taxon>Eukaryota</taxon>
        <taxon>Fungi</taxon>
        <taxon>Fungi incertae sedis</taxon>
        <taxon>Chytridiomycota</taxon>
        <taxon>Chytridiomycota incertae sedis</taxon>
        <taxon>Chytridiomycetes</taxon>
        <taxon>Rhizophydiales</taxon>
        <taxon>Terramycetaceae</taxon>
        <taxon>Boothiomyces</taxon>
    </lineage>
</organism>
<reference evidence="1" key="1">
    <citation type="submission" date="2020-05" db="EMBL/GenBank/DDBJ databases">
        <title>Phylogenomic resolution of chytrid fungi.</title>
        <authorList>
            <person name="Stajich J.E."/>
            <person name="Amses K."/>
            <person name="Simmons R."/>
            <person name="Seto K."/>
            <person name="Myers J."/>
            <person name="Bonds A."/>
            <person name="Quandt C.A."/>
            <person name="Barry K."/>
            <person name="Liu P."/>
            <person name="Grigoriev I."/>
            <person name="Longcore J.E."/>
            <person name="James T.Y."/>
        </authorList>
    </citation>
    <scope>NUCLEOTIDE SEQUENCE</scope>
    <source>
        <strain evidence="1">PLAUS21</strain>
    </source>
</reference>
<gene>
    <name evidence="1" type="ORF">HK103_002633</name>
</gene>
<accession>A0AAD5UQ07</accession>
<name>A0AAD5UQ07_9FUNG</name>
<evidence type="ECO:0000313" key="2">
    <source>
        <dbReference type="Proteomes" id="UP001210925"/>
    </source>
</evidence>
<keyword evidence="2" id="KW-1185">Reference proteome</keyword>
<comment type="caution">
    <text evidence="1">The sequence shown here is derived from an EMBL/GenBank/DDBJ whole genome shotgun (WGS) entry which is preliminary data.</text>
</comment>
<dbReference type="AlphaFoldDB" id="A0AAD5UQ07"/>